<comment type="caution">
    <text evidence="1">The sequence shown here is derived from an EMBL/GenBank/DDBJ whole genome shotgun (WGS) entry which is preliminary data.</text>
</comment>
<evidence type="ECO:0000313" key="2">
    <source>
        <dbReference type="Proteomes" id="UP000779809"/>
    </source>
</evidence>
<proteinExistence type="predicted"/>
<sequence>MDVKAIVLVGPGAAEGSAREQVAGVPIPLLDVLGRPLLHRVVDRLRRSVDEIAVIVEGGEGDAETFARLITSTAALPGVKATVMPAGGDMWRAAEEAFSDFAQNGAEVVVAIRLGPYAELDYDHLVQFHLDRGARVTAAVHEESEFGVFAISASRRNDAAYLFRHRFLECREPCTQYPFAGYFNQLAGAADLRALTRDGLLQMNTLRPVGKEIKPGVWAGEGARIDRGARVLTPAFIGARSRVRTAAVLTRCSSVEHHAEVDCGTVVEDSSVLPFSYVGAGLDLAHAVVGFRRLVSLRRNTEVEFSDPTLIAMSSVHAPVRALASAASLATFLPKHILLGFFGKSRREKPADLPAAVRAPAAHNLPALENGADDGSAKFPSNLAVARRYGNE</sequence>
<dbReference type="AlphaFoldDB" id="A0A932EQC0"/>
<gene>
    <name evidence="1" type="ORF">HYX28_09875</name>
</gene>
<dbReference type="SUPFAM" id="SSF53448">
    <property type="entry name" value="Nucleotide-diphospho-sugar transferases"/>
    <property type="match status" value="1"/>
</dbReference>
<name>A0A932EQC0_9BACT</name>
<dbReference type="Gene3D" id="3.90.550.10">
    <property type="entry name" value="Spore Coat Polysaccharide Biosynthesis Protein SpsA, Chain A"/>
    <property type="match status" value="1"/>
</dbReference>
<evidence type="ECO:0000313" key="1">
    <source>
        <dbReference type="EMBL" id="MBI2679077.1"/>
    </source>
</evidence>
<reference evidence="1" key="1">
    <citation type="submission" date="2020-07" db="EMBL/GenBank/DDBJ databases">
        <title>Huge and variable diversity of episymbiotic CPR bacteria and DPANN archaea in groundwater ecosystems.</title>
        <authorList>
            <person name="He C.Y."/>
            <person name="Keren R."/>
            <person name="Whittaker M."/>
            <person name="Farag I.F."/>
            <person name="Doudna J."/>
            <person name="Cate J.H.D."/>
            <person name="Banfield J.F."/>
        </authorList>
    </citation>
    <scope>NUCLEOTIDE SEQUENCE</scope>
    <source>
        <strain evidence="1">NC_groundwater_580_Pr5_B-0.1um_64_19</strain>
    </source>
</reference>
<evidence type="ECO:0008006" key="3">
    <source>
        <dbReference type="Google" id="ProtNLM"/>
    </source>
</evidence>
<dbReference type="Proteomes" id="UP000779809">
    <property type="component" value="Unassembled WGS sequence"/>
</dbReference>
<dbReference type="EMBL" id="JACPNR010000011">
    <property type="protein sequence ID" value="MBI2679077.1"/>
    <property type="molecule type" value="Genomic_DNA"/>
</dbReference>
<dbReference type="InterPro" id="IPR029044">
    <property type="entry name" value="Nucleotide-diphossugar_trans"/>
</dbReference>
<dbReference type="InterPro" id="IPR011004">
    <property type="entry name" value="Trimer_LpxA-like_sf"/>
</dbReference>
<organism evidence="1 2">
    <name type="scientific">Candidatus Korobacter versatilis</name>
    <dbReference type="NCBI Taxonomy" id="658062"/>
    <lineage>
        <taxon>Bacteria</taxon>
        <taxon>Pseudomonadati</taxon>
        <taxon>Acidobacteriota</taxon>
        <taxon>Terriglobia</taxon>
        <taxon>Terriglobales</taxon>
        <taxon>Candidatus Korobacteraceae</taxon>
        <taxon>Candidatus Korobacter</taxon>
    </lineage>
</organism>
<accession>A0A932EQC0</accession>
<dbReference type="SUPFAM" id="SSF51161">
    <property type="entry name" value="Trimeric LpxA-like enzymes"/>
    <property type="match status" value="1"/>
</dbReference>
<dbReference type="Gene3D" id="2.160.10.10">
    <property type="entry name" value="Hexapeptide repeat proteins"/>
    <property type="match status" value="1"/>
</dbReference>
<protein>
    <recommendedName>
        <fullName evidence="3">Nucleotidyl transferase</fullName>
    </recommendedName>
</protein>